<proteinExistence type="predicted"/>
<comment type="caution">
    <text evidence="2">The sequence shown here is derived from an EMBL/GenBank/DDBJ whole genome shotgun (WGS) entry which is preliminary data.</text>
</comment>
<evidence type="ECO:0000313" key="2">
    <source>
        <dbReference type="EMBL" id="GCC46641.1"/>
    </source>
</evidence>
<reference evidence="2 3" key="1">
    <citation type="journal article" date="2018" name="Nat. Ecol. Evol.">
        <title>Shark genomes provide insights into elasmobranch evolution and the origin of vertebrates.</title>
        <authorList>
            <person name="Hara Y"/>
            <person name="Yamaguchi K"/>
            <person name="Onimaru K"/>
            <person name="Kadota M"/>
            <person name="Koyanagi M"/>
            <person name="Keeley SD"/>
            <person name="Tatsumi K"/>
            <person name="Tanaka K"/>
            <person name="Motone F"/>
            <person name="Kageyama Y"/>
            <person name="Nozu R"/>
            <person name="Adachi N"/>
            <person name="Nishimura O"/>
            <person name="Nakagawa R"/>
            <person name="Tanegashima C"/>
            <person name="Kiyatake I"/>
            <person name="Matsumoto R"/>
            <person name="Murakumo K"/>
            <person name="Nishida K"/>
            <person name="Terakita A"/>
            <person name="Kuratani S"/>
            <person name="Sato K"/>
            <person name="Hyodo S Kuraku.S."/>
        </authorList>
    </citation>
    <scope>NUCLEOTIDE SEQUENCE [LARGE SCALE GENOMIC DNA]</scope>
</reference>
<accession>A0A401TVH2</accession>
<protein>
    <submittedName>
        <fullName evidence="2">Uncharacterized protein</fullName>
    </submittedName>
</protein>
<dbReference type="Proteomes" id="UP000287033">
    <property type="component" value="Unassembled WGS sequence"/>
</dbReference>
<organism evidence="2 3">
    <name type="scientific">Chiloscyllium punctatum</name>
    <name type="common">Brownbanded bambooshark</name>
    <name type="synonym">Hemiscyllium punctatum</name>
    <dbReference type="NCBI Taxonomy" id="137246"/>
    <lineage>
        <taxon>Eukaryota</taxon>
        <taxon>Metazoa</taxon>
        <taxon>Chordata</taxon>
        <taxon>Craniata</taxon>
        <taxon>Vertebrata</taxon>
        <taxon>Chondrichthyes</taxon>
        <taxon>Elasmobranchii</taxon>
        <taxon>Galeomorphii</taxon>
        <taxon>Galeoidea</taxon>
        <taxon>Orectolobiformes</taxon>
        <taxon>Hemiscylliidae</taxon>
        <taxon>Chiloscyllium</taxon>
    </lineage>
</organism>
<dbReference type="EMBL" id="BEZZ01190039">
    <property type="protein sequence ID" value="GCC46641.1"/>
    <property type="molecule type" value="Genomic_DNA"/>
</dbReference>
<evidence type="ECO:0000256" key="1">
    <source>
        <dbReference type="SAM" id="MobiDB-lite"/>
    </source>
</evidence>
<sequence length="103" mass="11572">MELSTRERERDRPWNVRPIPGIVPLFPPGPTRDSRPRLSGVPLREREGDPSTCILLGDFSLFLAPTPRVFPNPPPPRCLGLPRIHPLTPAPVLRLVTHSDCQE</sequence>
<gene>
    <name evidence="2" type="ORF">chiPu_0030683</name>
</gene>
<name>A0A401TVH2_CHIPU</name>
<dbReference type="AlphaFoldDB" id="A0A401TVH2"/>
<evidence type="ECO:0000313" key="3">
    <source>
        <dbReference type="Proteomes" id="UP000287033"/>
    </source>
</evidence>
<keyword evidence="3" id="KW-1185">Reference proteome</keyword>
<feature type="region of interest" description="Disordered" evidence="1">
    <location>
        <begin position="25"/>
        <end position="49"/>
    </location>
</feature>